<dbReference type="InterPro" id="IPR036390">
    <property type="entry name" value="WH_DNA-bd_sf"/>
</dbReference>
<dbReference type="PANTHER" id="PTHR33221:SF2">
    <property type="entry name" value="TRANSCRIPTIONAL REGULATOR"/>
    <property type="match status" value="1"/>
</dbReference>
<dbReference type="Gene3D" id="1.10.10.10">
    <property type="entry name" value="Winged helix-like DNA-binding domain superfamily/Winged helix DNA-binding domain"/>
    <property type="match status" value="1"/>
</dbReference>
<dbReference type="NCBIfam" id="TIGR02944">
    <property type="entry name" value="suf_reg_Xantho"/>
    <property type="match status" value="1"/>
</dbReference>
<dbReference type="InterPro" id="IPR030489">
    <property type="entry name" value="TR_Rrf2-type_CS"/>
</dbReference>
<dbReference type="EMBL" id="CP154858">
    <property type="protein sequence ID" value="XDT72348.1"/>
    <property type="molecule type" value="Genomic_DNA"/>
</dbReference>
<dbReference type="RefSeq" id="WP_369601358.1">
    <property type="nucleotide sequence ID" value="NZ_CP154858.1"/>
</dbReference>
<dbReference type="GO" id="GO:0005829">
    <property type="term" value="C:cytosol"/>
    <property type="evidence" value="ECO:0007669"/>
    <property type="project" value="TreeGrafter"/>
</dbReference>
<evidence type="ECO:0000313" key="1">
    <source>
        <dbReference type="EMBL" id="XDT72348.1"/>
    </source>
</evidence>
<dbReference type="InterPro" id="IPR036388">
    <property type="entry name" value="WH-like_DNA-bd_sf"/>
</dbReference>
<accession>A0AB39UWJ2</accession>
<name>A0AB39UWJ2_9GAMM</name>
<dbReference type="InterPro" id="IPR000944">
    <property type="entry name" value="Tscrpt_reg_Rrf2"/>
</dbReference>
<reference evidence="1" key="1">
    <citation type="submission" date="2024-05" db="EMBL/GenBank/DDBJ databases">
        <title>Genome sequencing of novel strain.</title>
        <authorList>
            <person name="Ganbat D."/>
            <person name="Ganbat S."/>
            <person name="Lee S.-J."/>
        </authorList>
    </citation>
    <scope>NUCLEOTIDE SEQUENCE</scope>
    <source>
        <strain evidence="1">SMD15-11</strain>
    </source>
</reference>
<dbReference type="SUPFAM" id="SSF46785">
    <property type="entry name" value="Winged helix' DNA-binding domain"/>
    <property type="match status" value="1"/>
</dbReference>
<protein>
    <submittedName>
        <fullName evidence="1">SUF system Fe-S cluster assembly regulator</fullName>
    </submittedName>
</protein>
<proteinExistence type="predicted"/>
<dbReference type="PROSITE" id="PS51197">
    <property type="entry name" value="HTH_RRF2_2"/>
    <property type="match status" value="1"/>
</dbReference>
<dbReference type="GO" id="GO:0003700">
    <property type="term" value="F:DNA-binding transcription factor activity"/>
    <property type="evidence" value="ECO:0007669"/>
    <property type="project" value="TreeGrafter"/>
</dbReference>
<dbReference type="PROSITE" id="PS01332">
    <property type="entry name" value="HTH_RRF2_1"/>
    <property type="match status" value="1"/>
</dbReference>
<sequence length="156" mass="16718">MIRLARLADYGLLISAALADLGPELVKLEQVAERTALTVPTVRKVMKLLVDGGVVASERGARGGYRLSRPASDVTLADVIHAVEGGVALTDCCRTEVECEVAGNCTIQANWLVVNGAVNDIFERITLADMLARPMTRRDVLLKAERAPIAAIHVES</sequence>
<dbReference type="NCBIfam" id="TIGR00738">
    <property type="entry name" value="rrf2_super"/>
    <property type="match status" value="1"/>
</dbReference>
<dbReference type="AlphaFoldDB" id="A0AB39UWJ2"/>
<gene>
    <name evidence="1" type="ORF">AAIA72_16365</name>
</gene>
<dbReference type="Pfam" id="PF02082">
    <property type="entry name" value="Rrf2"/>
    <property type="match status" value="1"/>
</dbReference>
<organism evidence="1">
    <name type="scientific">Thermohahella caldifontis</name>
    <dbReference type="NCBI Taxonomy" id="3142973"/>
    <lineage>
        <taxon>Bacteria</taxon>
        <taxon>Pseudomonadati</taxon>
        <taxon>Pseudomonadota</taxon>
        <taxon>Gammaproteobacteria</taxon>
        <taxon>Oceanospirillales</taxon>
        <taxon>Hahellaceae</taxon>
        <taxon>Thermohahella</taxon>
    </lineage>
</organism>
<dbReference type="KEGG" id="tcd:AAIA72_16365"/>
<dbReference type="PANTHER" id="PTHR33221">
    <property type="entry name" value="WINGED HELIX-TURN-HELIX TRANSCRIPTIONAL REGULATOR, RRF2 FAMILY"/>
    <property type="match status" value="1"/>
</dbReference>
<dbReference type="InterPro" id="IPR014290">
    <property type="entry name" value="SUF_FeS_clus_asmbl_reg"/>
</dbReference>